<keyword evidence="2" id="KW-1185">Reference proteome</keyword>
<name>A0A8H5LVZ0_9AGAR</name>
<dbReference type="Proteomes" id="UP000559256">
    <property type="component" value="Unassembled WGS sequence"/>
</dbReference>
<accession>A0A8H5LVZ0</accession>
<protein>
    <submittedName>
        <fullName evidence="1">Uncharacterized protein</fullName>
    </submittedName>
</protein>
<evidence type="ECO:0000313" key="2">
    <source>
        <dbReference type="Proteomes" id="UP000559256"/>
    </source>
</evidence>
<dbReference type="EMBL" id="JAACJM010000009">
    <property type="protein sequence ID" value="KAF5371331.1"/>
    <property type="molecule type" value="Genomic_DNA"/>
</dbReference>
<sequence length="474" mass="54768">MPQIPLYSRTVKVAFSLFFVVVVVFLLSTASASWGTYKPFTPSSGDFQHDLAIDNAQPSYTEQVEPANTEPVKPTYATAQPEDAQPISHHDQTKVLVVSAFFPLPQSNHPVSDYEKWLSYFLSNLKTDVYFYAPPDVVSLIEGVRGDNPIYINSSYSSPFDIPPLEGLEDIYIEMNRTYPEKYVHHHKMSGIWNAKAFFLDEAWKHAYHTPLARNGKHYEYVFWSDGGGMREPNTYENWPEYNRVDALWEEGRKLSGYMMQKDELFFIPIIEMGDSSWKENGMNWKDTNGPGNPGQVPWSEGSFLGGPPFAVSWFRKIFYSYHNAWLARGHFVGIDQDLFSGIMLLYPHRFITSWIHDPVAPAHLYTSVPEGDSLSRLGACGNPWHYYEFFLSDGETRDKMRDIWLEEIEEPQNEMMEGDWDGWWKGSNACRLTNLLWFKQLLERLFGSDWVPPQATLVNLHNPKPKDVSWRHD</sequence>
<comment type="caution">
    <text evidence="1">The sequence shown here is derived from an EMBL/GenBank/DDBJ whole genome shotgun (WGS) entry which is preliminary data.</text>
</comment>
<gene>
    <name evidence="1" type="ORF">D9758_004258</name>
</gene>
<organism evidence="1 2">
    <name type="scientific">Tetrapyrgos nigripes</name>
    <dbReference type="NCBI Taxonomy" id="182062"/>
    <lineage>
        <taxon>Eukaryota</taxon>
        <taxon>Fungi</taxon>
        <taxon>Dikarya</taxon>
        <taxon>Basidiomycota</taxon>
        <taxon>Agaricomycotina</taxon>
        <taxon>Agaricomycetes</taxon>
        <taxon>Agaricomycetidae</taxon>
        <taxon>Agaricales</taxon>
        <taxon>Marasmiineae</taxon>
        <taxon>Marasmiaceae</taxon>
        <taxon>Tetrapyrgos</taxon>
    </lineage>
</organism>
<proteinExistence type="predicted"/>
<reference evidence="1 2" key="1">
    <citation type="journal article" date="2020" name="ISME J.">
        <title>Uncovering the hidden diversity of litter-decomposition mechanisms in mushroom-forming fungi.</title>
        <authorList>
            <person name="Floudas D."/>
            <person name="Bentzer J."/>
            <person name="Ahren D."/>
            <person name="Johansson T."/>
            <person name="Persson P."/>
            <person name="Tunlid A."/>
        </authorList>
    </citation>
    <scope>NUCLEOTIDE SEQUENCE [LARGE SCALE GENOMIC DNA]</scope>
    <source>
        <strain evidence="1 2">CBS 291.85</strain>
    </source>
</reference>
<evidence type="ECO:0000313" key="1">
    <source>
        <dbReference type="EMBL" id="KAF5371331.1"/>
    </source>
</evidence>
<dbReference type="OrthoDB" id="411632at2759"/>
<dbReference type="AlphaFoldDB" id="A0A8H5LVZ0"/>